<evidence type="ECO:0000256" key="12">
    <source>
        <dbReference type="ARBA" id="ARBA00029438"/>
    </source>
</evidence>
<dbReference type="GO" id="GO:0005829">
    <property type="term" value="C:cytosol"/>
    <property type="evidence" value="ECO:0007669"/>
    <property type="project" value="TreeGrafter"/>
</dbReference>
<keyword evidence="5 13" id="KW-0444">Lipid biosynthesis</keyword>
<comment type="subcellular location">
    <subcellularLocation>
        <location evidence="1 13">Cytoplasm</location>
    </subcellularLocation>
</comment>
<keyword evidence="4 13" id="KW-0963">Cytoplasm</keyword>
<comment type="similarity">
    <text evidence="2 13">Belongs to the GHMP kinase family. Mevalonate kinase subfamily.</text>
</comment>
<dbReference type="SUPFAM" id="SSF55060">
    <property type="entry name" value="GHMP Kinase, C-terminal domain"/>
    <property type="match status" value="1"/>
</dbReference>
<dbReference type="SUPFAM" id="SSF54211">
    <property type="entry name" value="Ribosomal protein S5 domain 2-like"/>
    <property type="match status" value="1"/>
</dbReference>
<dbReference type="STRING" id="307972.A0A2G8LKH8"/>
<keyword evidence="7 13" id="KW-0547">Nucleotide-binding</keyword>
<evidence type="ECO:0000256" key="9">
    <source>
        <dbReference type="ARBA" id="ARBA00022840"/>
    </source>
</evidence>
<evidence type="ECO:0000256" key="7">
    <source>
        <dbReference type="ARBA" id="ARBA00022741"/>
    </source>
</evidence>
<evidence type="ECO:0000256" key="11">
    <source>
        <dbReference type="ARBA" id="ARBA00023098"/>
    </source>
</evidence>
<dbReference type="GO" id="GO:0005524">
    <property type="term" value="F:ATP binding"/>
    <property type="evidence" value="ECO:0007669"/>
    <property type="project" value="UniProtKB-KW"/>
</dbReference>
<dbReference type="PANTHER" id="PTHR43290">
    <property type="entry name" value="MEVALONATE KINASE"/>
    <property type="match status" value="1"/>
</dbReference>
<protein>
    <recommendedName>
        <fullName evidence="3 13">Mevalonate kinase</fullName>
        <shortName evidence="13">MK</shortName>
        <ecNumber evidence="3 13">2.7.1.36</ecNumber>
    </recommendedName>
</protein>
<evidence type="ECO:0000256" key="4">
    <source>
        <dbReference type="ARBA" id="ARBA00022490"/>
    </source>
</evidence>
<dbReference type="EC" id="2.7.1.36" evidence="3 13"/>
<dbReference type="InterPro" id="IPR006204">
    <property type="entry name" value="GHMP_kinase_N_dom"/>
</dbReference>
<keyword evidence="16" id="KW-1185">Reference proteome</keyword>
<dbReference type="AlphaFoldDB" id="A0A2G8LKH8"/>
<evidence type="ECO:0000256" key="8">
    <source>
        <dbReference type="ARBA" id="ARBA00022777"/>
    </source>
</evidence>
<evidence type="ECO:0000256" key="10">
    <source>
        <dbReference type="ARBA" id="ARBA00022842"/>
    </source>
</evidence>
<dbReference type="GO" id="GO:0004496">
    <property type="term" value="F:mevalonate kinase activity"/>
    <property type="evidence" value="ECO:0007669"/>
    <property type="project" value="UniProtKB-EC"/>
</dbReference>
<dbReference type="EMBL" id="MRZV01000048">
    <property type="protein sequence ID" value="PIK60766.1"/>
    <property type="molecule type" value="Genomic_DNA"/>
</dbReference>
<sequence>MDLKTVLTSSPGKIILHGEHAVVHGTTALASSLNLRSYLQLVSSPDAITLNFPDLDLQGSWDSKTTDDTFSALVKYGDDGDAFLDDVALETLKEFAGLSDDITTKNLAVIAFLYLYICIFKSKSSLELPGLKALATSNLPTGAGLGSSAAFSSSLAAGLLLVSGTIPVPSDGTDWTKGHYQVINRWAYQGERVIHGNPSGIDNAVSVSGGALRYKAKVFEPLDEMPSLKILLVNTKVARSTKVLVAGVKDRLEKYPGVIRPVFDAMEDISQRSQSVLASLRKIENVTSESRDNSSNCCKLYQTMEELIDMNQSFLKILGVSHQTIEHICSVTAEFDIHPN</sequence>
<comment type="pathway">
    <text evidence="12 13">Isoprenoid biosynthesis; isopentenyl diphosphate biosynthesis via mevalonate pathway; isopentenyl diphosphate from (R)-mevalonate: step 1/3.</text>
</comment>
<accession>A0A2G8LKH8</accession>
<dbReference type="PANTHER" id="PTHR43290:SF2">
    <property type="entry name" value="MEVALONATE KINASE"/>
    <property type="match status" value="1"/>
</dbReference>
<comment type="caution">
    <text evidence="15">The sequence shown here is derived from an EMBL/GenBank/DDBJ whole genome shotgun (WGS) entry which is preliminary data.</text>
</comment>
<name>A0A2G8LKH8_STIJA</name>
<keyword evidence="8 13" id="KW-0418">Kinase</keyword>
<dbReference type="Proteomes" id="UP000230750">
    <property type="component" value="Unassembled WGS sequence"/>
</dbReference>
<reference evidence="15 16" key="1">
    <citation type="journal article" date="2017" name="PLoS Biol.">
        <title>The sea cucumber genome provides insights into morphological evolution and visceral regeneration.</title>
        <authorList>
            <person name="Zhang X."/>
            <person name="Sun L."/>
            <person name="Yuan J."/>
            <person name="Sun Y."/>
            <person name="Gao Y."/>
            <person name="Zhang L."/>
            <person name="Li S."/>
            <person name="Dai H."/>
            <person name="Hamel J.F."/>
            <person name="Liu C."/>
            <person name="Yu Y."/>
            <person name="Liu S."/>
            <person name="Lin W."/>
            <person name="Guo K."/>
            <person name="Jin S."/>
            <person name="Xu P."/>
            <person name="Storey K.B."/>
            <person name="Huan P."/>
            <person name="Zhang T."/>
            <person name="Zhou Y."/>
            <person name="Zhang J."/>
            <person name="Lin C."/>
            <person name="Li X."/>
            <person name="Xing L."/>
            <person name="Huo D."/>
            <person name="Sun M."/>
            <person name="Wang L."/>
            <person name="Mercier A."/>
            <person name="Li F."/>
            <person name="Yang H."/>
            <person name="Xiang J."/>
        </authorList>
    </citation>
    <scope>NUCLEOTIDE SEQUENCE [LARGE SCALE GENOMIC DNA]</scope>
    <source>
        <strain evidence="15">Shaxun</strain>
        <tissue evidence="15">Muscle</tissue>
    </source>
</reference>
<keyword evidence="13" id="KW-0753">Steroid metabolism</keyword>
<evidence type="ECO:0000313" key="16">
    <source>
        <dbReference type="Proteomes" id="UP000230750"/>
    </source>
</evidence>
<keyword evidence="9 13" id="KW-0067">ATP-binding</keyword>
<feature type="domain" description="GHMP kinase N-terminal" evidence="14">
    <location>
        <begin position="122"/>
        <end position="210"/>
    </location>
</feature>
<keyword evidence="13" id="KW-0756">Sterol biosynthesis</keyword>
<dbReference type="InterPro" id="IPR006205">
    <property type="entry name" value="Mev_gal_kin"/>
</dbReference>
<evidence type="ECO:0000256" key="1">
    <source>
        <dbReference type="ARBA" id="ARBA00004496"/>
    </source>
</evidence>
<keyword evidence="13" id="KW-1207">Sterol metabolism</keyword>
<keyword evidence="10" id="KW-0460">Magnesium</keyword>
<dbReference type="Gene3D" id="3.30.70.890">
    <property type="entry name" value="GHMP kinase, C-terminal domain"/>
    <property type="match status" value="1"/>
</dbReference>
<evidence type="ECO:0000256" key="2">
    <source>
        <dbReference type="ARBA" id="ARBA00006495"/>
    </source>
</evidence>
<evidence type="ECO:0000256" key="5">
    <source>
        <dbReference type="ARBA" id="ARBA00022516"/>
    </source>
</evidence>
<dbReference type="GO" id="GO:0006695">
    <property type="term" value="P:cholesterol biosynthetic process"/>
    <property type="evidence" value="ECO:0007669"/>
    <property type="project" value="TreeGrafter"/>
</dbReference>
<gene>
    <name evidence="15" type="ORF">BSL78_02330</name>
</gene>
<evidence type="ECO:0000259" key="14">
    <source>
        <dbReference type="Pfam" id="PF00288"/>
    </source>
</evidence>
<dbReference type="UniPathway" id="UPA00057">
    <property type="reaction ID" value="UER00098"/>
</dbReference>
<proteinExistence type="inferred from homology"/>
<evidence type="ECO:0000256" key="6">
    <source>
        <dbReference type="ARBA" id="ARBA00022679"/>
    </source>
</evidence>
<dbReference type="InterPro" id="IPR006203">
    <property type="entry name" value="GHMP_knse_ATP-bd_CS"/>
</dbReference>
<keyword evidence="13" id="KW-0752">Steroid biosynthesis</keyword>
<evidence type="ECO:0000256" key="13">
    <source>
        <dbReference type="RuleBase" id="RU363087"/>
    </source>
</evidence>
<comment type="catalytic activity">
    <reaction evidence="13">
        <text>(R)-mevalonate + ATP = (R)-5-phosphomevalonate + ADP + H(+)</text>
        <dbReference type="Rhea" id="RHEA:17065"/>
        <dbReference type="ChEBI" id="CHEBI:15378"/>
        <dbReference type="ChEBI" id="CHEBI:30616"/>
        <dbReference type="ChEBI" id="CHEBI:36464"/>
        <dbReference type="ChEBI" id="CHEBI:58146"/>
        <dbReference type="ChEBI" id="CHEBI:456216"/>
        <dbReference type="EC" id="2.7.1.36"/>
    </reaction>
</comment>
<dbReference type="InterPro" id="IPR020568">
    <property type="entry name" value="Ribosomal_Su5_D2-typ_SF"/>
</dbReference>
<dbReference type="OrthoDB" id="1652964at2759"/>
<dbReference type="InterPro" id="IPR036554">
    <property type="entry name" value="GHMP_kinase_C_sf"/>
</dbReference>
<dbReference type="NCBIfam" id="TIGR00549">
    <property type="entry name" value="mevalon_kin"/>
    <property type="match status" value="1"/>
</dbReference>
<keyword evidence="11 13" id="KW-0443">Lipid metabolism</keyword>
<keyword evidence="6 13" id="KW-0808">Transferase</keyword>
<dbReference type="PROSITE" id="PS00627">
    <property type="entry name" value="GHMP_KINASES_ATP"/>
    <property type="match status" value="1"/>
</dbReference>
<dbReference type="PRINTS" id="PR00959">
    <property type="entry name" value="MEVGALKINASE"/>
</dbReference>
<dbReference type="GO" id="GO:0019287">
    <property type="term" value="P:isopentenyl diphosphate biosynthetic process, mevalonate pathway"/>
    <property type="evidence" value="ECO:0007669"/>
    <property type="project" value="UniProtKB-UniPathway"/>
</dbReference>
<dbReference type="Gene3D" id="3.30.230.10">
    <property type="match status" value="1"/>
</dbReference>
<organism evidence="15 16">
    <name type="scientific">Stichopus japonicus</name>
    <name type="common">Sea cucumber</name>
    <dbReference type="NCBI Taxonomy" id="307972"/>
    <lineage>
        <taxon>Eukaryota</taxon>
        <taxon>Metazoa</taxon>
        <taxon>Echinodermata</taxon>
        <taxon>Eleutherozoa</taxon>
        <taxon>Echinozoa</taxon>
        <taxon>Holothuroidea</taxon>
        <taxon>Aspidochirotacea</taxon>
        <taxon>Aspidochirotida</taxon>
        <taxon>Stichopodidae</taxon>
        <taxon>Apostichopus</taxon>
    </lineage>
</organism>
<evidence type="ECO:0000313" key="15">
    <source>
        <dbReference type="EMBL" id="PIK60766.1"/>
    </source>
</evidence>
<evidence type="ECO:0000256" key="3">
    <source>
        <dbReference type="ARBA" id="ARBA00012103"/>
    </source>
</evidence>
<dbReference type="Pfam" id="PF00288">
    <property type="entry name" value="GHMP_kinases_N"/>
    <property type="match status" value="1"/>
</dbReference>
<dbReference type="InterPro" id="IPR014721">
    <property type="entry name" value="Ribsml_uS5_D2-typ_fold_subgr"/>
</dbReference>